<sequence length="174" mass="18894">MAGHADSAERIAVRPSNTRTAAVAGLVVLAALGGLLGWFGYQNHQEREAQTRRDTFVQVARQAAVNLTTVNHTDIDAAMQRILDQSTGDFHDEFQQRYQPFTDAVRQMQSTSEGTVTEAGLESGTADQADVLVTVSMTTTSATAPQTEPRGWRMRISVRQTDDGAKISNVAFVP</sequence>
<dbReference type="RefSeq" id="WP_302913874.1">
    <property type="nucleotide sequence ID" value="NZ_JAUMSQ010000050.1"/>
</dbReference>
<organism evidence="4 5">
    <name type="scientific">Mycolicibacterium arseniciresistens</name>
    <dbReference type="NCBI Taxonomy" id="3062257"/>
    <lineage>
        <taxon>Bacteria</taxon>
        <taxon>Bacillati</taxon>
        <taxon>Actinomycetota</taxon>
        <taxon>Actinomycetes</taxon>
        <taxon>Mycobacteriales</taxon>
        <taxon>Mycobacteriaceae</taxon>
        <taxon>Mycolicibacterium</taxon>
    </lineage>
</organism>
<dbReference type="EMBL" id="JAUMSQ010000050">
    <property type="protein sequence ID" value="MDO3636022.1"/>
    <property type="molecule type" value="Genomic_DNA"/>
</dbReference>
<keyword evidence="3" id="KW-0812">Transmembrane</keyword>
<comment type="subcellular location">
    <subcellularLocation>
        <location evidence="1">Membrane</location>
    </subcellularLocation>
</comment>
<keyword evidence="2 3" id="KW-0472">Membrane</keyword>
<evidence type="ECO:0000256" key="3">
    <source>
        <dbReference type="SAM" id="Phobius"/>
    </source>
</evidence>
<evidence type="ECO:0000313" key="5">
    <source>
        <dbReference type="Proteomes" id="UP001168823"/>
    </source>
</evidence>
<evidence type="ECO:0000256" key="1">
    <source>
        <dbReference type="ARBA" id="ARBA00004370"/>
    </source>
</evidence>
<comment type="caution">
    <text evidence="4">The sequence shown here is derived from an EMBL/GenBank/DDBJ whole genome shotgun (WGS) entry which is preliminary data.</text>
</comment>
<dbReference type="Proteomes" id="UP001168823">
    <property type="component" value="Unassembled WGS sequence"/>
</dbReference>
<gene>
    <name evidence="4" type="ORF">Q2100_09725</name>
</gene>
<name>A0ABT8UE00_9MYCO</name>
<evidence type="ECO:0000256" key="2">
    <source>
        <dbReference type="ARBA" id="ARBA00023136"/>
    </source>
</evidence>
<dbReference type="PANTHER" id="PTHR37042:SF4">
    <property type="entry name" value="OUTER MEMBRANE PROTEIN RV1973"/>
    <property type="match status" value="1"/>
</dbReference>
<proteinExistence type="predicted"/>
<evidence type="ECO:0000313" key="4">
    <source>
        <dbReference type="EMBL" id="MDO3636022.1"/>
    </source>
</evidence>
<accession>A0ABT8UE00</accession>
<keyword evidence="5" id="KW-1185">Reference proteome</keyword>
<evidence type="ECO:0008006" key="6">
    <source>
        <dbReference type="Google" id="ProtNLM"/>
    </source>
</evidence>
<feature type="transmembrane region" description="Helical" evidence="3">
    <location>
        <begin position="21"/>
        <end position="41"/>
    </location>
</feature>
<dbReference type="PANTHER" id="PTHR37042">
    <property type="entry name" value="OUTER MEMBRANE PROTEIN RV1973"/>
    <property type="match status" value="1"/>
</dbReference>
<reference evidence="4" key="1">
    <citation type="submission" date="2023-07" db="EMBL/GenBank/DDBJ databases">
        <title>Mycolicibacterium sp. nov., a novel bacterial species.</title>
        <authorList>
            <person name="Cao Y."/>
        </authorList>
    </citation>
    <scope>NUCLEOTIDE SEQUENCE</scope>
    <source>
        <strain evidence="4">KC 300</strain>
    </source>
</reference>
<protein>
    <recommendedName>
        <fullName evidence="6">Mammalian cell entry protein</fullName>
    </recommendedName>
</protein>
<keyword evidence="3" id="KW-1133">Transmembrane helix</keyword>